<comment type="caution">
    <text evidence="1">The sequence shown here is derived from an EMBL/GenBank/DDBJ whole genome shotgun (WGS) entry which is preliminary data.</text>
</comment>
<keyword evidence="2" id="KW-1185">Reference proteome</keyword>
<protein>
    <submittedName>
        <fullName evidence="1">Pectinesterase</fullName>
    </submittedName>
</protein>
<proteinExistence type="predicted"/>
<accession>A0ACC1YXG8</accession>
<evidence type="ECO:0000313" key="2">
    <source>
        <dbReference type="Proteomes" id="UP001164539"/>
    </source>
</evidence>
<dbReference type="Proteomes" id="UP001164539">
    <property type="component" value="Chromosome 1"/>
</dbReference>
<gene>
    <name evidence="1" type="ORF">OWV82_000935</name>
</gene>
<name>A0ACC1YXG8_MELAZ</name>
<evidence type="ECO:0000313" key="1">
    <source>
        <dbReference type="EMBL" id="KAJ4727907.1"/>
    </source>
</evidence>
<organism evidence="1 2">
    <name type="scientific">Melia azedarach</name>
    <name type="common">Chinaberry tree</name>
    <dbReference type="NCBI Taxonomy" id="155640"/>
    <lineage>
        <taxon>Eukaryota</taxon>
        <taxon>Viridiplantae</taxon>
        <taxon>Streptophyta</taxon>
        <taxon>Embryophyta</taxon>
        <taxon>Tracheophyta</taxon>
        <taxon>Spermatophyta</taxon>
        <taxon>Magnoliopsida</taxon>
        <taxon>eudicotyledons</taxon>
        <taxon>Gunneridae</taxon>
        <taxon>Pentapetalae</taxon>
        <taxon>rosids</taxon>
        <taxon>malvids</taxon>
        <taxon>Sapindales</taxon>
        <taxon>Meliaceae</taxon>
        <taxon>Melia</taxon>
    </lineage>
</organism>
<sequence>MIRQVVVSVISLILVVGVVIGIICSVSNDVRKREQQEISQQQRKAVTRFCVPAEFKDTCINTLNDASTYDPQLLLKATIYSAETAMRNLFNLSEALLMEATNNKDNSSKMNLEDCKETLQFAIDDLNTTWSTVADNELHNLHTRTDDMMAWLNAAVTYQHTCLDGFEVETNPFSEQMRKAAIEPTQLTANALSIVKDLTTILGSLGVTIQPMNDRQPIKNRRRLLQAANDGYPSWFSAADRKLLVKNEWTPTAVVAQDGSGDYKTIQEALDAYPKDLRGRYVIHIKAGIYDEQITIGRHQKYVFMYGDGMIETVVTNNKSAKFDGLNTMRTATLSALGEGFVAKHMAFSNSAGAEGQQAVALRVQADKAAFLDCVIDGFQHTLYTHTYRQFYRECYISGTIDFIFGDCHCHYSEFLDHREEGDCQSSQHSDGSSQGPS</sequence>
<reference evidence="1 2" key="1">
    <citation type="journal article" date="2023" name="Science">
        <title>Complex scaffold remodeling in plant triterpene biosynthesis.</title>
        <authorList>
            <person name="De La Pena R."/>
            <person name="Hodgson H."/>
            <person name="Liu J.C."/>
            <person name="Stephenson M.J."/>
            <person name="Martin A.C."/>
            <person name="Owen C."/>
            <person name="Harkess A."/>
            <person name="Leebens-Mack J."/>
            <person name="Jimenez L.E."/>
            <person name="Osbourn A."/>
            <person name="Sattely E.S."/>
        </authorList>
    </citation>
    <scope>NUCLEOTIDE SEQUENCE [LARGE SCALE GENOMIC DNA]</scope>
    <source>
        <strain evidence="2">cv. JPN11</strain>
        <tissue evidence="1">Leaf</tissue>
    </source>
</reference>
<dbReference type="EMBL" id="CM051394">
    <property type="protein sequence ID" value="KAJ4727907.1"/>
    <property type="molecule type" value="Genomic_DNA"/>
</dbReference>